<keyword evidence="12" id="KW-1185">Reference proteome</keyword>
<dbReference type="InterPro" id="IPR010052">
    <property type="entry name" value="T2SS_protein-GspI"/>
</dbReference>
<dbReference type="Pfam" id="PF07963">
    <property type="entry name" value="N_methyl"/>
    <property type="match status" value="1"/>
</dbReference>
<dbReference type="Pfam" id="PF02501">
    <property type="entry name" value="T2SSI"/>
    <property type="match status" value="1"/>
</dbReference>
<dbReference type="EMBL" id="CP002432">
    <property type="protein sequence ID" value="ADU64816.1"/>
    <property type="molecule type" value="Genomic_DNA"/>
</dbReference>
<comment type="similarity">
    <text evidence="2 9">Belongs to the GSP I family.</text>
</comment>
<evidence type="ECO:0000313" key="11">
    <source>
        <dbReference type="EMBL" id="ADU64816.1"/>
    </source>
</evidence>
<evidence type="ECO:0000313" key="12">
    <source>
        <dbReference type="Proteomes" id="UP000002572"/>
    </source>
</evidence>
<dbReference type="PANTHER" id="PTHR38779:SF2">
    <property type="entry name" value="TYPE II SECRETION SYSTEM PROTEIN I-RELATED"/>
    <property type="match status" value="1"/>
</dbReference>
<evidence type="ECO:0000256" key="1">
    <source>
        <dbReference type="ARBA" id="ARBA00004377"/>
    </source>
</evidence>
<evidence type="ECO:0000256" key="7">
    <source>
        <dbReference type="ARBA" id="ARBA00022989"/>
    </source>
</evidence>
<reference evidence="11 12" key="1">
    <citation type="submission" date="2010-12" db="EMBL/GenBank/DDBJ databases">
        <title>Complete sequence of Desulfurispirillum indicum S5.</title>
        <authorList>
            <consortium name="US DOE Joint Genome Institute"/>
            <person name="Lucas S."/>
            <person name="Copeland A."/>
            <person name="Lapidus A."/>
            <person name="Cheng J.-F."/>
            <person name="Goodwin L."/>
            <person name="Pitluck S."/>
            <person name="Chertkov O."/>
            <person name="Held B."/>
            <person name="Detter J.C."/>
            <person name="Han C."/>
            <person name="Tapia R."/>
            <person name="Land M."/>
            <person name="Hauser L."/>
            <person name="Kyrpides N."/>
            <person name="Ivanova N."/>
            <person name="Mikhailova N."/>
            <person name="Haggblom M."/>
            <person name="Rauschenbach I."/>
            <person name="Bini E."/>
            <person name="Woyke T."/>
        </authorList>
    </citation>
    <scope>NUCLEOTIDE SEQUENCE [LARGE SCALE GENOMIC DNA]</scope>
    <source>
        <strain evidence="12">ATCC BAA-1389 / DSM 22839 / S5</strain>
    </source>
</reference>
<keyword evidence="8 9" id="KW-0472">Membrane</keyword>
<protein>
    <recommendedName>
        <fullName evidence="9">Type II secretion system protein I</fullName>
        <shortName evidence="9">T2SS minor pseudopilin I</shortName>
    </recommendedName>
</protein>
<dbReference type="RefSeq" id="WP_013504705.1">
    <property type="nucleotide sequence ID" value="NC_014836.1"/>
</dbReference>
<proteinExistence type="inferred from homology"/>
<dbReference type="NCBIfam" id="TIGR01707">
    <property type="entry name" value="gspI"/>
    <property type="match status" value="1"/>
</dbReference>
<evidence type="ECO:0000256" key="8">
    <source>
        <dbReference type="ARBA" id="ARBA00023136"/>
    </source>
</evidence>
<keyword evidence="3" id="KW-1003">Cell membrane</keyword>
<evidence type="ECO:0000256" key="9">
    <source>
        <dbReference type="RuleBase" id="RU368030"/>
    </source>
</evidence>
<dbReference type="NCBIfam" id="TIGR02532">
    <property type="entry name" value="IV_pilin_GFxxxE"/>
    <property type="match status" value="1"/>
</dbReference>
<evidence type="ECO:0000256" key="6">
    <source>
        <dbReference type="ARBA" id="ARBA00022692"/>
    </source>
</evidence>
<evidence type="ECO:0000256" key="5">
    <source>
        <dbReference type="ARBA" id="ARBA00022519"/>
    </source>
</evidence>
<dbReference type="PROSITE" id="PS00409">
    <property type="entry name" value="PROKAR_NTER_METHYL"/>
    <property type="match status" value="1"/>
</dbReference>
<accession>E6W4T8</accession>
<sequence length="139" mass="15310">MPNIPETLFPKNSRTGSRGFTLLEVMIALAVFAVASAALLSALGGNSRQAAYLEQRTMASWIARDAIMEVLIAPQWPDIGRTSDEVTLGDRRWELTRVVEATASEHLRRVEVFVAPVAGSFALRQQDHLAHLVGFRGEH</sequence>
<dbReference type="GO" id="GO:0015628">
    <property type="term" value="P:protein secretion by the type II secretion system"/>
    <property type="evidence" value="ECO:0007669"/>
    <property type="project" value="UniProtKB-UniRule"/>
</dbReference>
<dbReference type="InterPro" id="IPR012902">
    <property type="entry name" value="N_methyl_site"/>
</dbReference>
<evidence type="ECO:0000256" key="2">
    <source>
        <dbReference type="ARBA" id="ARBA00008358"/>
    </source>
</evidence>
<comment type="PTM">
    <text evidence="9">Cleaved by prepilin peptidase.</text>
</comment>
<dbReference type="InterPro" id="IPR003413">
    <property type="entry name" value="T2SS_GspI_C"/>
</dbReference>
<name>E6W4T8_DESIS</name>
<comment type="subcellular location">
    <subcellularLocation>
        <location evidence="1 9">Cell inner membrane</location>
        <topology evidence="1 9">Single-pass membrane protein</topology>
    </subcellularLocation>
</comment>
<dbReference type="InterPro" id="IPR045584">
    <property type="entry name" value="Pilin-like"/>
</dbReference>
<dbReference type="Gene3D" id="3.30.1300.30">
    <property type="entry name" value="GSPII I/J protein-like"/>
    <property type="match status" value="1"/>
</dbReference>
<dbReference type="GO" id="GO:0005886">
    <property type="term" value="C:plasma membrane"/>
    <property type="evidence" value="ECO:0007669"/>
    <property type="project" value="UniProtKB-SubCell"/>
</dbReference>
<dbReference type="eggNOG" id="COG2165">
    <property type="taxonomic scope" value="Bacteria"/>
</dbReference>
<dbReference type="PANTHER" id="PTHR38779">
    <property type="entry name" value="TYPE II SECRETION SYSTEM PROTEIN I-RELATED"/>
    <property type="match status" value="1"/>
</dbReference>
<feature type="domain" description="Type II secretion system protein GspI C-terminal" evidence="10">
    <location>
        <begin position="53"/>
        <end position="135"/>
    </location>
</feature>
<evidence type="ECO:0000256" key="4">
    <source>
        <dbReference type="ARBA" id="ARBA00022481"/>
    </source>
</evidence>
<evidence type="ECO:0000256" key="3">
    <source>
        <dbReference type="ARBA" id="ARBA00022475"/>
    </source>
</evidence>
<dbReference type="SUPFAM" id="SSF54523">
    <property type="entry name" value="Pili subunits"/>
    <property type="match status" value="1"/>
</dbReference>
<dbReference type="InParanoid" id="E6W4T8"/>
<keyword evidence="4 9" id="KW-0488">Methylation</keyword>
<organism evidence="11 12">
    <name type="scientific">Desulfurispirillum indicum (strain ATCC BAA-1389 / DSM 22839 / S5)</name>
    <dbReference type="NCBI Taxonomy" id="653733"/>
    <lineage>
        <taxon>Bacteria</taxon>
        <taxon>Pseudomonadati</taxon>
        <taxon>Chrysiogenota</taxon>
        <taxon>Chrysiogenia</taxon>
        <taxon>Chrysiogenales</taxon>
        <taxon>Chrysiogenaceae</taxon>
        <taxon>Desulfurispirillum</taxon>
    </lineage>
</organism>
<feature type="transmembrane region" description="Helical" evidence="9">
    <location>
        <begin position="20"/>
        <end position="43"/>
    </location>
</feature>
<dbReference type="KEGG" id="din:Selin_0057"/>
<keyword evidence="6 9" id="KW-0812">Transmembrane</keyword>
<comment type="subunit">
    <text evidence="9">Type II secretion is composed of four main components: the outer membrane complex, the inner membrane complex, the cytoplasmic secretion ATPase and the periplasm-spanning pseudopilus.</text>
</comment>
<dbReference type="Proteomes" id="UP000002572">
    <property type="component" value="Chromosome"/>
</dbReference>
<dbReference type="GO" id="GO:0015627">
    <property type="term" value="C:type II protein secretion system complex"/>
    <property type="evidence" value="ECO:0007669"/>
    <property type="project" value="UniProtKB-UniRule"/>
</dbReference>
<gene>
    <name evidence="11" type="ordered locus">Selin_0057</name>
</gene>
<evidence type="ECO:0000259" key="10">
    <source>
        <dbReference type="Pfam" id="PF02501"/>
    </source>
</evidence>
<keyword evidence="7 9" id="KW-1133">Transmembrane helix</keyword>
<keyword evidence="5 9" id="KW-0997">Cell inner membrane</keyword>
<comment type="function">
    <text evidence="9">Component of the type II secretion system required for the energy-dependent secretion of extracellular factors such as proteases and toxins from the periplasm.</text>
</comment>
<dbReference type="HOGENOM" id="CLU_121289_5_0_0"/>
<dbReference type="STRING" id="653733.Selin_0057"/>
<dbReference type="AlphaFoldDB" id="E6W4T8"/>